<dbReference type="InterPro" id="IPR011009">
    <property type="entry name" value="Kinase-like_dom_sf"/>
</dbReference>
<evidence type="ECO:0000313" key="9">
    <source>
        <dbReference type="Proteomes" id="UP000825002"/>
    </source>
</evidence>
<evidence type="ECO:0000313" key="8">
    <source>
        <dbReference type="EMBL" id="KAG9509547.1"/>
    </source>
</evidence>
<dbReference type="PANTHER" id="PTHR43851:SF3">
    <property type="entry name" value="COENZYME Q8"/>
    <property type="match status" value="1"/>
</dbReference>
<comment type="pathway">
    <text evidence="1">Cofactor biosynthesis; ubiquinone biosynthesis.</text>
</comment>
<dbReference type="Proteomes" id="UP000825002">
    <property type="component" value="Unassembled WGS sequence"/>
</dbReference>
<feature type="domain" description="ABC1 atypical kinase-like" evidence="7">
    <location>
        <begin position="150"/>
        <end position="386"/>
    </location>
</feature>
<keyword evidence="5" id="KW-0067">ATP-binding</keyword>
<dbReference type="InterPro" id="IPR004147">
    <property type="entry name" value="ABC1_dom"/>
</dbReference>
<comment type="caution">
    <text evidence="8">The sequence shown here is derived from an EMBL/GenBank/DDBJ whole genome shotgun (WGS) entry which is preliminary data.</text>
</comment>
<feature type="region of interest" description="Disordered" evidence="6">
    <location>
        <begin position="33"/>
        <end position="61"/>
    </location>
</feature>
<evidence type="ECO:0000256" key="1">
    <source>
        <dbReference type="ARBA" id="ARBA00004749"/>
    </source>
</evidence>
<dbReference type="PANTHER" id="PTHR43851">
    <property type="match status" value="1"/>
</dbReference>
<keyword evidence="9" id="KW-1185">Reference proteome</keyword>
<sequence>MISGQLATRPECLFKGFYRLISVRAIHASASYHNEKKTTDSNSQRARRPELSSRARERKVPSSILGRMSSYGSLAAGLGIGTVVELTRRNLGLSDPNLSKMSPVLNEANANRIVETLCKVRGAVLKLGQMLSIQDTSLIDPQLASIFERVRQSADFMPQSQVNEVMSRELGTEWRQKYASFTDKPFAAASIGQVHEAKLHNGTPVAVKIQYPGVDTSIDSDIKALTALLNVWNFLPKGLYIDNLIKAARQDLALEVNYLHEAARAKDFQKLLANNTHHYIIPTVIDELTTSRVLTNELMNGVPVDKLDTIPNITQDVKNEVGRRLLKLTLREVFEFQLMQTDPNWSNFLYDPDQDKVVLLDFGAARSYDKTQFVDTYIKIIRAAADQRPDLVYYYSKELGFLTGYETNQMKQAHVDSVMILGEAFASTKPFDFGSQDMTHRIQRMIPTMIEQRLSPPPEETYSLHRKMSGIFLLCAKLKAVFNCKDMFEEVYSVYKYGPAT</sequence>
<evidence type="ECO:0000256" key="6">
    <source>
        <dbReference type="SAM" id="MobiDB-lite"/>
    </source>
</evidence>
<organism evidence="8 9">
    <name type="scientific">Fragariocoptes setiger</name>
    <dbReference type="NCBI Taxonomy" id="1670756"/>
    <lineage>
        <taxon>Eukaryota</taxon>
        <taxon>Metazoa</taxon>
        <taxon>Ecdysozoa</taxon>
        <taxon>Arthropoda</taxon>
        <taxon>Chelicerata</taxon>
        <taxon>Arachnida</taxon>
        <taxon>Acari</taxon>
        <taxon>Acariformes</taxon>
        <taxon>Trombidiformes</taxon>
        <taxon>Prostigmata</taxon>
        <taxon>Eupodina</taxon>
        <taxon>Eriophyoidea</taxon>
        <taxon>Phytoptidae</taxon>
        <taxon>Fragariocoptes</taxon>
    </lineage>
</organism>
<keyword evidence="3" id="KW-0808">Transferase</keyword>
<protein>
    <submittedName>
        <fullName evidence="8">Atypical kinase COQ8A, mitochondrial</fullName>
    </submittedName>
</protein>
<evidence type="ECO:0000256" key="3">
    <source>
        <dbReference type="ARBA" id="ARBA00022679"/>
    </source>
</evidence>
<keyword evidence="4" id="KW-0547">Nucleotide-binding</keyword>
<feature type="compositionally biased region" description="Basic and acidic residues" evidence="6">
    <location>
        <begin position="47"/>
        <end position="60"/>
    </location>
</feature>
<gene>
    <name evidence="8" type="primary">Coq8a</name>
    <name evidence="8" type="ORF">GZH46_01934</name>
</gene>
<evidence type="ECO:0000256" key="4">
    <source>
        <dbReference type="ARBA" id="ARBA00022741"/>
    </source>
</evidence>
<reference evidence="8 9" key="1">
    <citation type="submission" date="2020-10" db="EMBL/GenBank/DDBJ databases">
        <authorList>
            <person name="Klimov P.B."/>
            <person name="Dyachkov S.M."/>
            <person name="Chetverikov P.E."/>
        </authorList>
    </citation>
    <scope>NUCLEOTIDE SEQUENCE [LARGE SCALE GENOMIC DNA]</scope>
    <source>
        <strain evidence="8">BMOC 18-1129-001#AD2665</strain>
        <tissue evidence="8">Entire mites</tissue>
    </source>
</reference>
<dbReference type="SUPFAM" id="SSF56112">
    <property type="entry name" value="Protein kinase-like (PK-like)"/>
    <property type="match status" value="1"/>
</dbReference>
<keyword evidence="8" id="KW-0418">Kinase</keyword>
<comment type="similarity">
    <text evidence="2">Belongs to the protein kinase superfamily. ADCK protein kinase family.</text>
</comment>
<dbReference type="EMBL" id="JAIFTH010000425">
    <property type="protein sequence ID" value="KAG9509547.1"/>
    <property type="molecule type" value="Genomic_DNA"/>
</dbReference>
<dbReference type="GO" id="GO:0016301">
    <property type="term" value="F:kinase activity"/>
    <property type="evidence" value="ECO:0007669"/>
    <property type="project" value="UniProtKB-KW"/>
</dbReference>
<feature type="non-terminal residue" evidence="8">
    <location>
        <position position="1"/>
    </location>
</feature>
<proteinExistence type="inferred from homology"/>
<evidence type="ECO:0000259" key="7">
    <source>
        <dbReference type="Pfam" id="PF03109"/>
    </source>
</evidence>
<evidence type="ECO:0000256" key="5">
    <source>
        <dbReference type="ARBA" id="ARBA00022840"/>
    </source>
</evidence>
<name>A0ABQ7S832_9ACAR</name>
<accession>A0ABQ7S832</accession>
<dbReference type="CDD" id="cd13970">
    <property type="entry name" value="ABC1_ADCK3"/>
    <property type="match status" value="1"/>
</dbReference>
<evidence type="ECO:0000256" key="2">
    <source>
        <dbReference type="ARBA" id="ARBA00009670"/>
    </source>
</evidence>
<dbReference type="InterPro" id="IPR051409">
    <property type="entry name" value="Atypical_kinase_ADCK"/>
</dbReference>
<dbReference type="Pfam" id="PF03109">
    <property type="entry name" value="ABC1"/>
    <property type="match status" value="1"/>
</dbReference>
<dbReference type="InterPro" id="IPR034646">
    <property type="entry name" value="ADCK3_dom"/>
</dbReference>